<keyword evidence="2" id="KW-1185">Reference proteome</keyword>
<comment type="caution">
    <text evidence="1">The sequence shown here is derived from an EMBL/GenBank/DDBJ whole genome shotgun (WGS) entry which is preliminary data.</text>
</comment>
<proteinExistence type="predicted"/>
<dbReference type="EMBL" id="JAYKXN010000006">
    <property type="protein sequence ID" value="KAK7280107.1"/>
    <property type="molecule type" value="Genomic_DNA"/>
</dbReference>
<evidence type="ECO:0000313" key="2">
    <source>
        <dbReference type="Proteomes" id="UP001359559"/>
    </source>
</evidence>
<evidence type="ECO:0000313" key="1">
    <source>
        <dbReference type="EMBL" id="KAK7280107.1"/>
    </source>
</evidence>
<reference evidence="1 2" key="1">
    <citation type="submission" date="2024-01" db="EMBL/GenBank/DDBJ databases">
        <title>The genomes of 5 underutilized Papilionoideae crops provide insights into root nodulation and disease resistance.</title>
        <authorList>
            <person name="Yuan L."/>
        </authorList>
    </citation>
    <scope>NUCLEOTIDE SEQUENCE [LARGE SCALE GENOMIC DNA]</scope>
    <source>
        <strain evidence="1">LY-2023</strain>
        <tissue evidence="1">Leaf</tissue>
    </source>
</reference>
<dbReference type="AlphaFoldDB" id="A0AAN9FP90"/>
<accession>A0AAN9FP90</accession>
<organism evidence="1 2">
    <name type="scientific">Clitoria ternatea</name>
    <name type="common">Butterfly pea</name>
    <dbReference type="NCBI Taxonomy" id="43366"/>
    <lineage>
        <taxon>Eukaryota</taxon>
        <taxon>Viridiplantae</taxon>
        <taxon>Streptophyta</taxon>
        <taxon>Embryophyta</taxon>
        <taxon>Tracheophyta</taxon>
        <taxon>Spermatophyta</taxon>
        <taxon>Magnoliopsida</taxon>
        <taxon>eudicotyledons</taxon>
        <taxon>Gunneridae</taxon>
        <taxon>Pentapetalae</taxon>
        <taxon>rosids</taxon>
        <taxon>fabids</taxon>
        <taxon>Fabales</taxon>
        <taxon>Fabaceae</taxon>
        <taxon>Papilionoideae</taxon>
        <taxon>50 kb inversion clade</taxon>
        <taxon>NPAAA clade</taxon>
        <taxon>indigoferoid/millettioid clade</taxon>
        <taxon>Phaseoleae</taxon>
        <taxon>Clitoria</taxon>
    </lineage>
</organism>
<gene>
    <name evidence="1" type="ORF">RJT34_25169</name>
</gene>
<name>A0AAN9FP90_CLITE</name>
<dbReference type="Proteomes" id="UP001359559">
    <property type="component" value="Unassembled WGS sequence"/>
</dbReference>
<sequence length="100" mass="11074">MMSSPISCFFCSASFIFASSSILKNSSSIALLVNFKNKDDGFHCYLALLCIGIYRQSIFNPPTGYAHHEPFSLLSCVLNLLLSFSATSCQFFGVHYARLN</sequence>
<protein>
    <submittedName>
        <fullName evidence="1">Uncharacterized protein</fullName>
    </submittedName>
</protein>